<protein>
    <submittedName>
        <fullName evidence="2">Uncharacterized protein</fullName>
    </submittedName>
</protein>
<name>A0A1F5WTS1_9BACT</name>
<evidence type="ECO:0000313" key="2">
    <source>
        <dbReference type="EMBL" id="OGF79046.1"/>
    </source>
</evidence>
<dbReference type="AlphaFoldDB" id="A0A1F5WTS1"/>
<organism evidence="2 3">
    <name type="scientific">Candidatus Giovannonibacteria bacterium RIFCSPHIGHO2_02_43_13</name>
    <dbReference type="NCBI Taxonomy" id="1798330"/>
    <lineage>
        <taxon>Bacteria</taxon>
        <taxon>Candidatus Giovannoniibacteriota</taxon>
    </lineage>
</organism>
<dbReference type="EMBL" id="MFHI01000011">
    <property type="protein sequence ID" value="OGF79046.1"/>
    <property type="molecule type" value="Genomic_DNA"/>
</dbReference>
<sequence length="88" mass="9602">MPADPSCAQSVDITEYAQCNDLNSYPGGTPKDNDGDIDANINDKGCHSDGNPNNPGSYDPNDNDESNTIFREVFMPFENLLAMLRGIF</sequence>
<reference evidence="2 3" key="1">
    <citation type="journal article" date="2016" name="Nat. Commun.">
        <title>Thousands of microbial genomes shed light on interconnected biogeochemical processes in an aquifer system.</title>
        <authorList>
            <person name="Anantharaman K."/>
            <person name="Brown C.T."/>
            <person name="Hug L.A."/>
            <person name="Sharon I."/>
            <person name="Castelle C.J."/>
            <person name="Probst A.J."/>
            <person name="Thomas B.C."/>
            <person name="Singh A."/>
            <person name="Wilkins M.J."/>
            <person name="Karaoz U."/>
            <person name="Brodie E.L."/>
            <person name="Williams K.H."/>
            <person name="Hubbard S.S."/>
            <person name="Banfield J.F."/>
        </authorList>
    </citation>
    <scope>NUCLEOTIDE SEQUENCE [LARGE SCALE GENOMIC DNA]</scope>
</reference>
<proteinExistence type="predicted"/>
<gene>
    <name evidence="2" type="ORF">A2W54_01790</name>
</gene>
<comment type="caution">
    <text evidence="2">The sequence shown here is derived from an EMBL/GenBank/DDBJ whole genome shotgun (WGS) entry which is preliminary data.</text>
</comment>
<dbReference type="Proteomes" id="UP000178425">
    <property type="component" value="Unassembled WGS sequence"/>
</dbReference>
<evidence type="ECO:0000313" key="3">
    <source>
        <dbReference type="Proteomes" id="UP000178425"/>
    </source>
</evidence>
<evidence type="ECO:0000256" key="1">
    <source>
        <dbReference type="SAM" id="MobiDB-lite"/>
    </source>
</evidence>
<feature type="region of interest" description="Disordered" evidence="1">
    <location>
        <begin position="20"/>
        <end position="66"/>
    </location>
</feature>
<accession>A0A1F5WTS1</accession>